<organism evidence="2 3">
    <name type="scientific">Larkinella knui</name>
    <dbReference type="NCBI Taxonomy" id="2025310"/>
    <lineage>
        <taxon>Bacteria</taxon>
        <taxon>Pseudomonadati</taxon>
        <taxon>Bacteroidota</taxon>
        <taxon>Cytophagia</taxon>
        <taxon>Cytophagales</taxon>
        <taxon>Spirosomataceae</taxon>
        <taxon>Larkinella</taxon>
    </lineage>
</organism>
<keyword evidence="3" id="KW-1185">Reference proteome</keyword>
<evidence type="ECO:0000313" key="3">
    <source>
        <dbReference type="Proteomes" id="UP000274271"/>
    </source>
</evidence>
<dbReference type="OrthoDB" id="1423961at2"/>
<dbReference type="InterPro" id="IPR053146">
    <property type="entry name" value="QDO-like"/>
</dbReference>
<dbReference type="CDD" id="cd02208">
    <property type="entry name" value="cupin_RmlC-like"/>
    <property type="match status" value="1"/>
</dbReference>
<dbReference type="InterPro" id="IPR011051">
    <property type="entry name" value="RmlC_Cupin_sf"/>
</dbReference>
<comment type="caution">
    <text evidence="2">The sequence shown here is derived from an EMBL/GenBank/DDBJ whole genome shotgun (WGS) entry which is preliminary data.</text>
</comment>
<dbReference type="InterPro" id="IPR013096">
    <property type="entry name" value="Cupin_2"/>
</dbReference>
<evidence type="ECO:0000259" key="1">
    <source>
        <dbReference type="Pfam" id="PF07883"/>
    </source>
</evidence>
<sequence>MTIVYPHTIQNCLGETLTFLSVETSPEGDKVLVENQVSPNSGPPMHTHFRQDEELTVVSGKMGYQVLGQEAHYAQAGESVRFNRGIPHKFWNAGQTPLICRGWVQPANTIVYFLSAIYAAQNKSGSEKPEAFDAAYLMTRYASEYDMADIPTFVKKVIIPITYLIGRLLGKYKHFADAPAPLP</sequence>
<proteinExistence type="predicted"/>
<dbReference type="RefSeq" id="WP_124905220.1">
    <property type="nucleotide sequence ID" value="NZ_RQJP01000001.1"/>
</dbReference>
<accession>A0A3P1CXG5</accession>
<feature type="domain" description="Cupin type-2" evidence="1">
    <location>
        <begin position="37"/>
        <end position="99"/>
    </location>
</feature>
<dbReference type="Gene3D" id="2.60.120.10">
    <property type="entry name" value="Jelly Rolls"/>
    <property type="match status" value="1"/>
</dbReference>
<dbReference type="Pfam" id="PF07883">
    <property type="entry name" value="Cupin_2"/>
    <property type="match status" value="1"/>
</dbReference>
<dbReference type="SUPFAM" id="SSF51182">
    <property type="entry name" value="RmlC-like cupins"/>
    <property type="match status" value="1"/>
</dbReference>
<dbReference type="EMBL" id="RQJP01000001">
    <property type="protein sequence ID" value="RRB18031.1"/>
    <property type="molecule type" value="Genomic_DNA"/>
</dbReference>
<dbReference type="AlphaFoldDB" id="A0A3P1CXG5"/>
<dbReference type="InterPro" id="IPR014710">
    <property type="entry name" value="RmlC-like_jellyroll"/>
</dbReference>
<evidence type="ECO:0000313" key="2">
    <source>
        <dbReference type="EMBL" id="RRB18031.1"/>
    </source>
</evidence>
<gene>
    <name evidence="2" type="ORF">EHT87_07090</name>
</gene>
<dbReference type="Proteomes" id="UP000274271">
    <property type="component" value="Unassembled WGS sequence"/>
</dbReference>
<protein>
    <submittedName>
        <fullName evidence="2">Cupin domain-containing protein</fullName>
    </submittedName>
</protein>
<reference evidence="2 3" key="1">
    <citation type="submission" date="2018-11" db="EMBL/GenBank/DDBJ databases">
        <authorList>
            <person name="Zhou Z."/>
            <person name="Wang G."/>
        </authorList>
    </citation>
    <scope>NUCLEOTIDE SEQUENCE [LARGE SCALE GENOMIC DNA]</scope>
    <source>
        <strain evidence="2 3">KCTC42998</strain>
    </source>
</reference>
<dbReference type="PANTHER" id="PTHR36440:SF1">
    <property type="entry name" value="PUTATIVE (AFU_ORTHOLOGUE AFUA_8G07350)-RELATED"/>
    <property type="match status" value="1"/>
</dbReference>
<name>A0A3P1CXG5_9BACT</name>
<dbReference type="PANTHER" id="PTHR36440">
    <property type="entry name" value="PUTATIVE (AFU_ORTHOLOGUE AFUA_8G07350)-RELATED"/>
    <property type="match status" value="1"/>
</dbReference>